<dbReference type="Gene3D" id="3.40.50.1820">
    <property type="entry name" value="alpha/beta hydrolase"/>
    <property type="match status" value="1"/>
</dbReference>
<accession>A0ABY5VVM5</accession>
<evidence type="ECO:0000259" key="1">
    <source>
        <dbReference type="Pfam" id="PF12146"/>
    </source>
</evidence>
<dbReference type="InterPro" id="IPR029058">
    <property type="entry name" value="AB_hydrolase_fold"/>
</dbReference>
<dbReference type="InterPro" id="IPR050228">
    <property type="entry name" value="Carboxylesterase_BioH"/>
</dbReference>
<dbReference type="Pfam" id="PF12146">
    <property type="entry name" value="Hydrolase_4"/>
    <property type="match status" value="1"/>
</dbReference>
<dbReference type="PANTHER" id="PTHR43194:SF2">
    <property type="entry name" value="PEROXISOMAL MEMBRANE PROTEIN LPX1"/>
    <property type="match status" value="1"/>
</dbReference>
<dbReference type="PANTHER" id="PTHR43194">
    <property type="entry name" value="HYDROLASE ALPHA/BETA FOLD FAMILY"/>
    <property type="match status" value="1"/>
</dbReference>
<dbReference type="PIRSF" id="PIRSF037442">
    <property type="entry name" value="UCP037442_abhydr"/>
    <property type="match status" value="1"/>
</dbReference>
<name>A0ABY5VVM5_9ACTN</name>
<keyword evidence="3" id="KW-1185">Reference proteome</keyword>
<reference evidence="2" key="1">
    <citation type="submission" date="2021-04" db="EMBL/GenBank/DDBJ databases">
        <authorList>
            <person name="Hartkoorn R.C."/>
            <person name="Beaudoing E."/>
            <person name="Hot D."/>
        </authorList>
    </citation>
    <scope>NUCLEOTIDE SEQUENCE</scope>
    <source>
        <strain evidence="2">NRRL B-16292</strain>
    </source>
</reference>
<feature type="domain" description="Serine aminopeptidase S33" evidence="1">
    <location>
        <begin position="40"/>
        <end position="242"/>
    </location>
</feature>
<protein>
    <submittedName>
        <fullName evidence="2">Alpha/beta fold hydrolase</fullName>
    </submittedName>
</protein>
<dbReference type="InterPro" id="IPR022742">
    <property type="entry name" value="Hydrolase_4"/>
</dbReference>
<reference evidence="2" key="2">
    <citation type="submission" date="2022-09" db="EMBL/GenBank/DDBJ databases">
        <title>Biosynthetic gene clusters of Dactylosporangioum fulvum.</title>
        <authorList>
            <person name="Caradec T."/>
        </authorList>
    </citation>
    <scope>NUCLEOTIDE SEQUENCE</scope>
    <source>
        <strain evidence="2">NRRL B-16292</strain>
    </source>
</reference>
<evidence type="ECO:0000313" key="2">
    <source>
        <dbReference type="EMBL" id="UWP81156.1"/>
    </source>
</evidence>
<dbReference type="EMBL" id="CP073720">
    <property type="protein sequence ID" value="UWP81156.1"/>
    <property type="molecule type" value="Genomic_DNA"/>
</dbReference>
<dbReference type="GO" id="GO:0016787">
    <property type="term" value="F:hydrolase activity"/>
    <property type="evidence" value="ECO:0007669"/>
    <property type="project" value="UniProtKB-KW"/>
</dbReference>
<organism evidence="2 3">
    <name type="scientific">Dactylosporangium fulvum</name>
    <dbReference type="NCBI Taxonomy" id="53359"/>
    <lineage>
        <taxon>Bacteria</taxon>
        <taxon>Bacillati</taxon>
        <taxon>Actinomycetota</taxon>
        <taxon>Actinomycetes</taxon>
        <taxon>Micromonosporales</taxon>
        <taxon>Micromonosporaceae</taxon>
        <taxon>Dactylosporangium</taxon>
    </lineage>
</organism>
<evidence type="ECO:0000313" key="3">
    <source>
        <dbReference type="Proteomes" id="UP001059617"/>
    </source>
</evidence>
<dbReference type="RefSeq" id="WP_259858918.1">
    <property type="nucleotide sequence ID" value="NZ_BAAAST010000045.1"/>
</dbReference>
<dbReference type="Proteomes" id="UP001059617">
    <property type="component" value="Chromosome"/>
</dbReference>
<keyword evidence="2" id="KW-0378">Hydrolase</keyword>
<dbReference type="InterPro" id="IPR017208">
    <property type="entry name" value="UCP037442_abhydr"/>
</dbReference>
<gene>
    <name evidence="2" type="ORF">Dfulv_39515</name>
</gene>
<sequence length="279" mass="29729">MEPSQEYLDRGTDQLALFHYPFPDSAPTMAVLWPAMGVPARYYRRFAAQLTAAGLAVTVVDLRGTGASSPRPSRASRYGLAELTDDVDAVLEHLKPVRAGRRTLLVGHSLGGQACALHLAARGATSDVAGLALLAVGLPYWRSYARGRQTRILAMTQTLAAGSALLGVWPGWAFGGRQARGVIRDWAFTARVGRYPRLDGVDVEAALARVTTPVLAVDMEGDQYTPPGTVDKLTSKLTSAKVLRERYSAAEAGGPIDHFTWAKSGAALAGRVAAWSATL</sequence>
<dbReference type="SUPFAM" id="SSF53474">
    <property type="entry name" value="alpha/beta-Hydrolases"/>
    <property type="match status" value="1"/>
</dbReference>
<proteinExistence type="predicted"/>